<dbReference type="AlphaFoldDB" id="A0A3S4BY84"/>
<comment type="caution">
    <text evidence="1">The sequence shown here is derived from an EMBL/GenBank/DDBJ whole genome shotgun (WGS) entry which is preliminary data.</text>
</comment>
<dbReference type="Proteomes" id="UP000289200">
    <property type="component" value="Unassembled WGS sequence"/>
</dbReference>
<dbReference type="EMBL" id="UWOC01000181">
    <property type="protein sequence ID" value="VCU10435.1"/>
    <property type="molecule type" value="Genomic_DNA"/>
</dbReference>
<evidence type="ECO:0000313" key="1">
    <source>
        <dbReference type="EMBL" id="VCU10435.1"/>
    </source>
</evidence>
<name>A0A3S4BY84_9BRAD</name>
<keyword evidence="2" id="KW-1185">Reference proteome</keyword>
<protein>
    <submittedName>
        <fullName evidence="1">Uncharacterized protein</fullName>
    </submittedName>
</protein>
<sequence length="42" mass="4620">MKMSHLATFLLIVMGGAVQQVGDSVRRGLQRSPRPSEPQQRG</sequence>
<proteinExistence type="predicted"/>
<evidence type="ECO:0000313" key="2">
    <source>
        <dbReference type="Proteomes" id="UP000289200"/>
    </source>
</evidence>
<gene>
    <name evidence="1" type="ORF">RHODGE_RHODGE_04031</name>
</gene>
<accession>A0A3S4BY84</accession>
<reference evidence="2" key="1">
    <citation type="submission" date="2018-10" db="EMBL/GenBank/DDBJ databases">
        <authorList>
            <person name="Peiro R."/>
            <person name="Begona"/>
            <person name="Cbmso G."/>
            <person name="Lopez M."/>
            <person name="Gonzalez S."/>
            <person name="Sacristan E."/>
            <person name="Castillo E."/>
        </authorList>
    </citation>
    <scope>NUCLEOTIDE SEQUENCE [LARGE SCALE GENOMIC DNA]</scope>
</reference>
<organism evidence="1 2">
    <name type="scientific">Rhodoplanes serenus</name>
    <dbReference type="NCBI Taxonomy" id="200615"/>
    <lineage>
        <taxon>Bacteria</taxon>
        <taxon>Pseudomonadati</taxon>
        <taxon>Pseudomonadota</taxon>
        <taxon>Alphaproteobacteria</taxon>
        <taxon>Hyphomicrobiales</taxon>
        <taxon>Nitrobacteraceae</taxon>
        <taxon>Rhodoplanes</taxon>
    </lineage>
</organism>
<dbReference type="RefSeq" id="WP_280176767.1">
    <property type="nucleotide sequence ID" value="NZ_NPEW01000171.1"/>
</dbReference>